<feature type="coiled-coil region" evidence="1">
    <location>
        <begin position="692"/>
        <end position="766"/>
    </location>
</feature>
<name>A0A1W0WFU2_HYPEX</name>
<feature type="compositionally biased region" description="Polar residues" evidence="2">
    <location>
        <begin position="1"/>
        <end position="11"/>
    </location>
</feature>
<feature type="coiled-coil region" evidence="1">
    <location>
        <begin position="398"/>
        <end position="425"/>
    </location>
</feature>
<keyword evidence="1" id="KW-0175">Coiled coil</keyword>
<comment type="caution">
    <text evidence="3">The sequence shown here is derived from an EMBL/GenBank/DDBJ whole genome shotgun (WGS) entry which is preliminary data.</text>
</comment>
<feature type="coiled-coil region" evidence="1">
    <location>
        <begin position="230"/>
        <end position="306"/>
    </location>
</feature>
<sequence>MNCFPYTSSGYATKDGEKLQNGRTPNTRLTQQPGIDLNPYLNFLLDLNTLDLKAQPLQPLAETSIHSKKSPLSQEPIVNRAFNQKLGSLKPETSLSTKEITNRLDRLEVQLSKIVNNVVKEPPTKRSSSKSLRRCLTPVTSEDEDDCRVRRLPNKKKEEEGEEEEEEEEEKEGSQYFRKQNRKQKNPCEEKRSYKLIPPASFEDEEPQMLPVRVKSRCSEEKSARLLEVQTKLENEVKDEQTRREKVEVELSASKEEMKKLKSLTEVKAAESAECLEKLANVKAKLAEEVQRREKAEKNLEVHKKLACGLGAKLKASEQREHDLQSCVTQKDSALASLNSLQTENQFLKDEIRRLSIQTATKKPACKREGDKDATRKSVDEAMRKATTKFTKFHKDEVRRFELQLRTSQEVIRDLEAQIEAVAAKDAAELSKLRASCSRMELDVSASKSREELQERRVCELIEQIEEITQQKDEEIAKLQKTVACLRKECERVKNTMATWHSEKTSLRGLSDAVEDGERRVSRLQQEKTALQEEVSRLEEERRICQAKLGKAEDTERSLREAQQQQARTRDEALEKLKLEIESGKIKDKVAEDLQDTIQKLRRTIDISQKQAASTADAEHFKRRNRELEEVLERLENRKEELKDQLSATEAQLQESNQAHLIINAKWKEKSAYITRLQTNQAALQVRFEVKEEELKQERDAALERVQTLENTVEELTVRSRQLRQSEVLRLKAKYEQQLARKECNTAKVEEQNRELEQRLREISQELCSQKKQITGKFTRLGRFLQDFENDLC</sequence>
<evidence type="ECO:0000313" key="3">
    <source>
        <dbReference type="EMBL" id="OQV14076.1"/>
    </source>
</evidence>
<dbReference type="Proteomes" id="UP000192578">
    <property type="component" value="Unassembled WGS sequence"/>
</dbReference>
<evidence type="ECO:0000256" key="2">
    <source>
        <dbReference type="SAM" id="MobiDB-lite"/>
    </source>
</evidence>
<reference evidence="4" key="1">
    <citation type="submission" date="2017-01" db="EMBL/GenBank/DDBJ databases">
        <title>Comparative genomics of anhydrobiosis in the tardigrade Hypsibius dujardini.</title>
        <authorList>
            <person name="Yoshida Y."/>
            <person name="Koutsovoulos G."/>
            <person name="Laetsch D."/>
            <person name="Stevens L."/>
            <person name="Kumar S."/>
            <person name="Horikawa D."/>
            <person name="Ishino K."/>
            <person name="Komine S."/>
            <person name="Tomita M."/>
            <person name="Blaxter M."/>
            <person name="Arakawa K."/>
        </authorList>
    </citation>
    <scope>NUCLEOTIDE SEQUENCE [LARGE SCALE GENOMIC DNA]</scope>
    <source>
        <strain evidence="4">Z151</strain>
    </source>
</reference>
<feature type="coiled-coil region" evidence="1">
    <location>
        <begin position="462"/>
        <end position="659"/>
    </location>
</feature>
<dbReference type="EMBL" id="MTYJ01000111">
    <property type="protein sequence ID" value="OQV14076.1"/>
    <property type="molecule type" value="Genomic_DNA"/>
</dbReference>
<proteinExistence type="predicted"/>
<evidence type="ECO:0000256" key="1">
    <source>
        <dbReference type="SAM" id="Coils"/>
    </source>
</evidence>
<feature type="coiled-coil region" evidence="1">
    <location>
        <begin position="331"/>
        <end position="358"/>
    </location>
</feature>
<accession>A0A1W0WFU2</accession>
<protein>
    <submittedName>
        <fullName evidence="3">Uncharacterized protein</fullName>
    </submittedName>
</protein>
<feature type="region of interest" description="Disordered" evidence="2">
    <location>
        <begin position="1"/>
        <end position="29"/>
    </location>
</feature>
<dbReference type="AlphaFoldDB" id="A0A1W0WFU2"/>
<organism evidence="3 4">
    <name type="scientific">Hypsibius exemplaris</name>
    <name type="common">Freshwater tardigrade</name>
    <dbReference type="NCBI Taxonomy" id="2072580"/>
    <lineage>
        <taxon>Eukaryota</taxon>
        <taxon>Metazoa</taxon>
        <taxon>Ecdysozoa</taxon>
        <taxon>Tardigrada</taxon>
        <taxon>Eutardigrada</taxon>
        <taxon>Parachela</taxon>
        <taxon>Hypsibioidea</taxon>
        <taxon>Hypsibiidae</taxon>
        <taxon>Hypsibius</taxon>
    </lineage>
</organism>
<dbReference type="OrthoDB" id="7451790at2759"/>
<feature type="region of interest" description="Disordered" evidence="2">
    <location>
        <begin position="120"/>
        <end position="208"/>
    </location>
</feature>
<feature type="compositionally biased region" description="Acidic residues" evidence="2">
    <location>
        <begin position="160"/>
        <end position="171"/>
    </location>
</feature>
<evidence type="ECO:0000313" key="4">
    <source>
        <dbReference type="Proteomes" id="UP000192578"/>
    </source>
</evidence>
<keyword evidence="4" id="KW-1185">Reference proteome</keyword>
<gene>
    <name evidence="3" type="ORF">BV898_11740</name>
</gene>